<gene>
    <name evidence="2" type="ORF">AAIA72_13070</name>
</gene>
<proteinExistence type="predicted"/>
<dbReference type="InterPro" id="IPR027373">
    <property type="entry name" value="RHH_dom"/>
</dbReference>
<protein>
    <submittedName>
        <fullName evidence="2">Ribbon-helix-helix domain-containing protein</fullName>
    </submittedName>
</protein>
<dbReference type="AlphaFoldDB" id="A0AB39UUD3"/>
<dbReference type="InterPro" id="IPR038268">
    <property type="entry name" value="RHH_sf"/>
</dbReference>
<dbReference type="Pfam" id="PF13467">
    <property type="entry name" value="RHH_4"/>
    <property type="match status" value="1"/>
</dbReference>
<dbReference type="KEGG" id="tcd:AAIA72_13070"/>
<organism evidence="2">
    <name type="scientific">Thermohahella caldifontis</name>
    <dbReference type="NCBI Taxonomy" id="3142973"/>
    <lineage>
        <taxon>Bacteria</taxon>
        <taxon>Pseudomonadati</taxon>
        <taxon>Pseudomonadota</taxon>
        <taxon>Gammaproteobacteria</taxon>
        <taxon>Oceanospirillales</taxon>
        <taxon>Hahellaceae</taxon>
        <taxon>Thermohahella</taxon>
    </lineage>
</organism>
<feature type="domain" description="Ribbon-helix-helix" evidence="1">
    <location>
        <begin position="17"/>
        <end position="80"/>
    </location>
</feature>
<reference evidence="2" key="1">
    <citation type="submission" date="2024-05" db="EMBL/GenBank/DDBJ databases">
        <title>Genome sequencing of novel strain.</title>
        <authorList>
            <person name="Ganbat D."/>
            <person name="Ganbat S."/>
            <person name="Lee S.-J."/>
        </authorList>
    </citation>
    <scope>NUCLEOTIDE SEQUENCE</scope>
    <source>
        <strain evidence="2">SMD15-11</strain>
    </source>
</reference>
<name>A0AB39UUD3_9GAMM</name>
<sequence>MCHIYSSTPERLYRRERRSLRIHGHVTSIALEMLYWQILDRIAEAQGYTTPRFITELYDEILDEGREPDNFASLLRVICTCWAGRQPPDTLPVTPADAAVP</sequence>
<evidence type="ECO:0000259" key="1">
    <source>
        <dbReference type="Pfam" id="PF13467"/>
    </source>
</evidence>
<accession>A0AB39UUD3</accession>
<dbReference type="EMBL" id="CP154858">
    <property type="protein sequence ID" value="XDT71729.1"/>
    <property type="molecule type" value="Genomic_DNA"/>
</dbReference>
<dbReference type="RefSeq" id="WP_369600754.1">
    <property type="nucleotide sequence ID" value="NZ_CP154858.1"/>
</dbReference>
<dbReference type="Gene3D" id="1.10.3990.20">
    <property type="entry name" value="protein bp1543"/>
    <property type="match status" value="1"/>
</dbReference>
<evidence type="ECO:0000313" key="2">
    <source>
        <dbReference type="EMBL" id="XDT71729.1"/>
    </source>
</evidence>